<evidence type="ECO:0000256" key="1">
    <source>
        <dbReference type="ARBA" id="ARBA00022801"/>
    </source>
</evidence>
<dbReference type="Pfam" id="PF07859">
    <property type="entry name" value="Abhydrolase_3"/>
    <property type="match status" value="1"/>
</dbReference>
<keyword evidence="4" id="KW-1185">Reference proteome</keyword>
<feature type="domain" description="Alpha/beta hydrolase fold-3" evidence="2">
    <location>
        <begin position="96"/>
        <end position="313"/>
    </location>
</feature>
<name>A0A8K0UNJ3_9AGAR</name>
<dbReference type="InterPro" id="IPR013094">
    <property type="entry name" value="AB_hydrolase_3"/>
</dbReference>
<dbReference type="InterPro" id="IPR050300">
    <property type="entry name" value="GDXG_lipolytic_enzyme"/>
</dbReference>
<gene>
    <name evidence="3" type="ORF">BXZ70DRAFT_1065135</name>
</gene>
<dbReference type="Proteomes" id="UP000813824">
    <property type="component" value="Unassembled WGS sequence"/>
</dbReference>
<dbReference type="PANTHER" id="PTHR48081:SF8">
    <property type="entry name" value="ALPHA_BETA HYDROLASE FOLD-3 DOMAIN-CONTAINING PROTEIN-RELATED"/>
    <property type="match status" value="1"/>
</dbReference>
<dbReference type="GO" id="GO:0016787">
    <property type="term" value="F:hydrolase activity"/>
    <property type="evidence" value="ECO:0007669"/>
    <property type="project" value="UniProtKB-KW"/>
</dbReference>
<comment type="caution">
    <text evidence="3">The sequence shown here is derived from an EMBL/GenBank/DDBJ whole genome shotgun (WGS) entry which is preliminary data.</text>
</comment>
<dbReference type="EMBL" id="JAEVFJ010000017">
    <property type="protein sequence ID" value="KAH8100057.1"/>
    <property type="molecule type" value="Genomic_DNA"/>
</dbReference>
<proteinExistence type="predicted"/>
<evidence type="ECO:0000259" key="2">
    <source>
        <dbReference type="Pfam" id="PF07859"/>
    </source>
</evidence>
<accession>A0A8K0UNJ3</accession>
<dbReference type="InterPro" id="IPR029058">
    <property type="entry name" value="AB_hydrolase_fold"/>
</dbReference>
<keyword evidence="1 3" id="KW-0378">Hydrolase</keyword>
<dbReference type="Gene3D" id="3.40.50.1820">
    <property type="entry name" value="alpha/beta hydrolase"/>
    <property type="match status" value="1"/>
</dbReference>
<dbReference type="OrthoDB" id="408631at2759"/>
<reference evidence="3" key="1">
    <citation type="journal article" date="2021" name="New Phytol.">
        <title>Evolutionary innovations through gain and loss of genes in the ectomycorrhizal Boletales.</title>
        <authorList>
            <person name="Wu G."/>
            <person name="Miyauchi S."/>
            <person name="Morin E."/>
            <person name="Kuo A."/>
            <person name="Drula E."/>
            <person name="Varga T."/>
            <person name="Kohler A."/>
            <person name="Feng B."/>
            <person name="Cao Y."/>
            <person name="Lipzen A."/>
            <person name="Daum C."/>
            <person name="Hundley H."/>
            <person name="Pangilinan J."/>
            <person name="Johnson J."/>
            <person name="Barry K."/>
            <person name="LaButti K."/>
            <person name="Ng V."/>
            <person name="Ahrendt S."/>
            <person name="Min B."/>
            <person name="Choi I.G."/>
            <person name="Park H."/>
            <person name="Plett J.M."/>
            <person name="Magnuson J."/>
            <person name="Spatafora J.W."/>
            <person name="Nagy L.G."/>
            <person name="Henrissat B."/>
            <person name="Grigoriev I.V."/>
            <person name="Yang Z.L."/>
            <person name="Xu J."/>
            <person name="Martin F.M."/>
        </authorList>
    </citation>
    <scope>NUCLEOTIDE SEQUENCE</scope>
    <source>
        <strain evidence="3">KKN 215</strain>
    </source>
</reference>
<protein>
    <submittedName>
        <fullName evidence="3">Alpha/Beta hydrolase protein</fullName>
    </submittedName>
</protein>
<evidence type="ECO:0000313" key="3">
    <source>
        <dbReference type="EMBL" id="KAH8100057.1"/>
    </source>
</evidence>
<evidence type="ECO:0000313" key="4">
    <source>
        <dbReference type="Proteomes" id="UP000813824"/>
    </source>
</evidence>
<dbReference type="AlphaFoldDB" id="A0A8K0UNJ3"/>
<organism evidence="3 4">
    <name type="scientific">Cristinia sonorae</name>
    <dbReference type="NCBI Taxonomy" id="1940300"/>
    <lineage>
        <taxon>Eukaryota</taxon>
        <taxon>Fungi</taxon>
        <taxon>Dikarya</taxon>
        <taxon>Basidiomycota</taxon>
        <taxon>Agaricomycotina</taxon>
        <taxon>Agaricomycetes</taxon>
        <taxon>Agaricomycetidae</taxon>
        <taxon>Agaricales</taxon>
        <taxon>Pleurotineae</taxon>
        <taxon>Stephanosporaceae</taxon>
        <taxon>Cristinia</taxon>
    </lineage>
</organism>
<dbReference type="PANTHER" id="PTHR48081">
    <property type="entry name" value="AB HYDROLASE SUPERFAMILY PROTEIN C4A8.06C"/>
    <property type="match status" value="1"/>
</dbReference>
<dbReference type="SUPFAM" id="SSF53474">
    <property type="entry name" value="alpha/beta-Hydrolases"/>
    <property type="match status" value="1"/>
</dbReference>
<sequence length="342" mass="37605">MSDSPYAHYGTPDPEYAALYATLPPPIDYPIPVEASRQMLNGLVSMNHEMIKDKLPDASKYTTVDHSVPVANGTARILVRTITPTFKDGTKYPVLYWMHGGGFVMGTVEMSQDGLLRLGVELGITIAIVDYRLAPEHPHPIPVTDCFEGLKWVADNAGSFGGDISKGFIIAGDSAGGSLTAAVSHLVRDNPFFQGKQPSGQVLHIPCVVDPRAHPERYKLELRSLDMVENASMSGLNREFIYDIYRKHLRNSPEDPTASPLLFPSHANLPPAFFQVAGLDLLRDEGLLYERVLREAGVKTKLHVYQGVSHGFHLIFPQLAASKKFEEDFKNGLVWLLGGAKA</sequence>